<dbReference type="Proteomes" id="UP001497480">
    <property type="component" value="Unassembled WGS sequence"/>
</dbReference>
<feature type="domain" description="Di19 zinc-binding" evidence="2">
    <location>
        <begin position="46"/>
        <end position="97"/>
    </location>
</feature>
<evidence type="ECO:0008006" key="6">
    <source>
        <dbReference type="Google" id="ProtNLM"/>
    </source>
</evidence>
<proteinExistence type="inferred from homology"/>
<evidence type="ECO:0000313" key="4">
    <source>
        <dbReference type="EMBL" id="CAL0311124.1"/>
    </source>
</evidence>
<gene>
    <name evidence="4" type="ORF">LLUT_LOCUS12184</name>
</gene>
<dbReference type="Pfam" id="PF14571">
    <property type="entry name" value="Di19_C"/>
    <property type="match status" value="1"/>
</dbReference>
<accession>A0AAV1WP47</accession>
<comment type="similarity">
    <text evidence="1">Belongs to the Di19 family.</text>
</comment>
<keyword evidence="5" id="KW-1185">Reference proteome</keyword>
<dbReference type="PANTHER" id="PTHR31875">
    <property type="entry name" value="PROTEIN DEHYDRATION-INDUCED 19"/>
    <property type="match status" value="1"/>
</dbReference>
<dbReference type="InterPro" id="IPR008598">
    <property type="entry name" value="Di19_Zn-bd"/>
</dbReference>
<reference evidence="4 5" key="1">
    <citation type="submission" date="2024-03" db="EMBL/GenBank/DDBJ databases">
        <authorList>
            <person name="Martinez-Hernandez J."/>
        </authorList>
    </citation>
    <scope>NUCLEOTIDE SEQUENCE [LARGE SCALE GENOMIC DNA]</scope>
</reference>
<name>A0AAV1WP47_LUPLU</name>
<organism evidence="4 5">
    <name type="scientific">Lupinus luteus</name>
    <name type="common">European yellow lupine</name>
    <dbReference type="NCBI Taxonomy" id="3873"/>
    <lineage>
        <taxon>Eukaryota</taxon>
        <taxon>Viridiplantae</taxon>
        <taxon>Streptophyta</taxon>
        <taxon>Embryophyta</taxon>
        <taxon>Tracheophyta</taxon>
        <taxon>Spermatophyta</taxon>
        <taxon>Magnoliopsida</taxon>
        <taxon>eudicotyledons</taxon>
        <taxon>Gunneridae</taxon>
        <taxon>Pentapetalae</taxon>
        <taxon>rosids</taxon>
        <taxon>fabids</taxon>
        <taxon>Fabales</taxon>
        <taxon>Fabaceae</taxon>
        <taxon>Papilionoideae</taxon>
        <taxon>50 kb inversion clade</taxon>
        <taxon>genistoids sensu lato</taxon>
        <taxon>core genistoids</taxon>
        <taxon>Genisteae</taxon>
        <taxon>Lupinus</taxon>
    </lineage>
</organism>
<evidence type="ECO:0000259" key="2">
    <source>
        <dbReference type="Pfam" id="PF05605"/>
    </source>
</evidence>
<evidence type="ECO:0000259" key="3">
    <source>
        <dbReference type="Pfam" id="PF14571"/>
    </source>
</evidence>
<dbReference type="InterPro" id="IPR027935">
    <property type="entry name" value="Di19_C"/>
</dbReference>
<dbReference type="InterPro" id="IPR033347">
    <property type="entry name" value="Di19"/>
</dbReference>
<evidence type="ECO:0000313" key="5">
    <source>
        <dbReference type="Proteomes" id="UP001497480"/>
    </source>
</evidence>
<dbReference type="AlphaFoldDB" id="A0AAV1WP47"/>
<feature type="domain" description="Di19 C-terminal" evidence="3">
    <location>
        <begin position="118"/>
        <end position="189"/>
    </location>
</feature>
<dbReference type="Pfam" id="PF05605">
    <property type="entry name" value="zf-Di19"/>
    <property type="match status" value="1"/>
</dbReference>
<dbReference type="EMBL" id="CAXHTB010000008">
    <property type="protein sequence ID" value="CAL0311124.1"/>
    <property type="molecule type" value="Genomic_DNA"/>
</dbReference>
<evidence type="ECO:0000256" key="1">
    <source>
        <dbReference type="ARBA" id="ARBA00007109"/>
    </source>
</evidence>
<dbReference type="PANTHER" id="PTHR31875:SF25">
    <property type="entry name" value="PROTEIN DEHYDRATION-INDUCED 19 HOMOLOG 2"/>
    <property type="match status" value="1"/>
</dbReference>
<protein>
    <recommendedName>
        <fullName evidence="6">Drought induced 19 protein type zinc-binding domain-containing protein</fullName>
    </recommendedName>
</protein>
<sequence>MEDYSLTFALSTPSTNYPSTRKSHFEEEVFIDFDEVNGDDELMTVYPCPYCTEDLDLLELCCHIDLDHPIESNSGICPVCATWVVTNMVDHITAQHGDIFKSLLKSKRYKHEFNPIHSFSRKDQEDEPWQSFSAGLSPAMSTSKSAHDPLLSFLYSGAPDDECENVRPDTSSEVSSIEEIHSEETPLERYDDLLVGQLLPLVIPHSLCIAKHQLRNHICCPCKLLDPSLLRLWKRKVIFETNKPVSDH</sequence>
<comment type="caution">
    <text evidence="4">The sequence shown here is derived from an EMBL/GenBank/DDBJ whole genome shotgun (WGS) entry which is preliminary data.</text>
</comment>